<evidence type="ECO:0000313" key="2">
    <source>
        <dbReference type="EMBL" id="GBO14841.1"/>
    </source>
</evidence>
<evidence type="ECO:0000313" key="3">
    <source>
        <dbReference type="Proteomes" id="UP000499080"/>
    </source>
</evidence>
<feature type="compositionally biased region" description="Basic and acidic residues" evidence="1">
    <location>
        <begin position="33"/>
        <end position="43"/>
    </location>
</feature>
<accession>A0A4Y2URM4</accession>
<feature type="region of interest" description="Disordered" evidence="1">
    <location>
        <begin position="33"/>
        <end position="62"/>
    </location>
</feature>
<dbReference type="EMBL" id="BGPR01038941">
    <property type="protein sequence ID" value="GBO14841.1"/>
    <property type="molecule type" value="Genomic_DNA"/>
</dbReference>
<proteinExistence type="predicted"/>
<gene>
    <name evidence="2" type="ORF">AVEN_110396_1</name>
</gene>
<evidence type="ECO:0000256" key="1">
    <source>
        <dbReference type="SAM" id="MobiDB-lite"/>
    </source>
</evidence>
<organism evidence="2 3">
    <name type="scientific">Araneus ventricosus</name>
    <name type="common">Orbweaver spider</name>
    <name type="synonym">Epeira ventricosa</name>
    <dbReference type="NCBI Taxonomy" id="182803"/>
    <lineage>
        <taxon>Eukaryota</taxon>
        <taxon>Metazoa</taxon>
        <taxon>Ecdysozoa</taxon>
        <taxon>Arthropoda</taxon>
        <taxon>Chelicerata</taxon>
        <taxon>Arachnida</taxon>
        <taxon>Araneae</taxon>
        <taxon>Araneomorphae</taxon>
        <taxon>Entelegynae</taxon>
        <taxon>Araneoidea</taxon>
        <taxon>Araneidae</taxon>
        <taxon>Araneus</taxon>
    </lineage>
</organism>
<reference evidence="2 3" key="1">
    <citation type="journal article" date="2019" name="Sci. Rep.">
        <title>Orb-weaving spider Araneus ventricosus genome elucidates the spidroin gene catalogue.</title>
        <authorList>
            <person name="Kono N."/>
            <person name="Nakamura H."/>
            <person name="Ohtoshi R."/>
            <person name="Moran D.A.P."/>
            <person name="Shinohara A."/>
            <person name="Yoshida Y."/>
            <person name="Fujiwara M."/>
            <person name="Mori M."/>
            <person name="Tomita M."/>
            <person name="Arakawa K."/>
        </authorList>
    </citation>
    <scope>NUCLEOTIDE SEQUENCE [LARGE SCALE GENOMIC DNA]</scope>
</reference>
<comment type="caution">
    <text evidence="2">The sequence shown here is derived from an EMBL/GenBank/DDBJ whole genome shotgun (WGS) entry which is preliminary data.</text>
</comment>
<name>A0A4Y2URM4_ARAVE</name>
<keyword evidence="3" id="KW-1185">Reference proteome</keyword>
<sequence length="218" mass="22775">MPVIKQKDTIEDCAKTLASTEKKLAEDANTSFIEEKSVKDRSPPKQGHVNGDLSPTKATQIKKKRKPLQITIMLIESVIVNVQFLDPLSLYKIFIDPQKLLPFTRFLPKPPGTPGTPGRGRGGRGGRGGGRGRGGGGFGGRGGGFGGRGGGRGGFGGGRGGGFSRGGFNRDSGGGRGGFNRDSGGGRGGFNRDSGGGGFKRSFDGGNNFSQNKRQKFD</sequence>
<protein>
    <submittedName>
        <fullName evidence="2">Uncharacterized protein</fullName>
    </submittedName>
</protein>
<feature type="region of interest" description="Disordered" evidence="1">
    <location>
        <begin position="103"/>
        <end position="218"/>
    </location>
</feature>
<dbReference type="Proteomes" id="UP000499080">
    <property type="component" value="Unassembled WGS sequence"/>
</dbReference>
<dbReference type="AlphaFoldDB" id="A0A4Y2URM4"/>
<feature type="compositionally biased region" description="Gly residues" evidence="1">
    <location>
        <begin position="115"/>
        <end position="165"/>
    </location>
</feature>
<feature type="compositionally biased region" description="Gly residues" evidence="1">
    <location>
        <begin position="172"/>
        <end position="199"/>
    </location>
</feature>